<dbReference type="EMBL" id="CAKOFQ010006665">
    <property type="protein sequence ID" value="CAH1956453.1"/>
    <property type="molecule type" value="Genomic_DNA"/>
</dbReference>
<comment type="caution">
    <text evidence="1">The sequence shown here is derived from an EMBL/GenBank/DDBJ whole genome shotgun (WGS) entry which is preliminary data.</text>
</comment>
<reference evidence="1" key="1">
    <citation type="submission" date="2022-03" db="EMBL/GenBank/DDBJ databases">
        <authorList>
            <person name="Sayadi A."/>
        </authorList>
    </citation>
    <scope>NUCLEOTIDE SEQUENCE</scope>
</reference>
<sequence length="77" mass="9014">MTENAWFVLGRAANVSFTVRIFNMLLVRHECIYMDVSILRCVCSFISCKRREQEGHDADSRRQDIPECCGLRKNLLF</sequence>
<evidence type="ECO:0000313" key="1">
    <source>
        <dbReference type="EMBL" id="CAH1956453.1"/>
    </source>
</evidence>
<dbReference type="AlphaFoldDB" id="A0A9P0JKG6"/>
<accession>A0A9P0JKG6</accession>
<gene>
    <name evidence="1" type="ORF">ACAOBT_LOCUS1572</name>
</gene>
<protein>
    <submittedName>
        <fullName evidence="1">Uncharacterized protein</fullName>
    </submittedName>
</protein>
<proteinExistence type="predicted"/>
<organism evidence="1 2">
    <name type="scientific">Acanthoscelides obtectus</name>
    <name type="common">Bean weevil</name>
    <name type="synonym">Bruchus obtectus</name>
    <dbReference type="NCBI Taxonomy" id="200917"/>
    <lineage>
        <taxon>Eukaryota</taxon>
        <taxon>Metazoa</taxon>
        <taxon>Ecdysozoa</taxon>
        <taxon>Arthropoda</taxon>
        <taxon>Hexapoda</taxon>
        <taxon>Insecta</taxon>
        <taxon>Pterygota</taxon>
        <taxon>Neoptera</taxon>
        <taxon>Endopterygota</taxon>
        <taxon>Coleoptera</taxon>
        <taxon>Polyphaga</taxon>
        <taxon>Cucujiformia</taxon>
        <taxon>Chrysomeloidea</taxon>
        <taxon>Chrysomelidae</taxon>
        <taxon>Bruchinae</taxon>
        <taxon>Bruchini</taxon>
        <taxon>Acanthoscelides</taxon>
    </lineage>
</organism>
<evidence type="ECO:0000313" key="2">
    <source>
        <dbReference type="Proteomes" id="UP001152888"/>
    </source>
</evidence>
<keyword evidence="2" id="KW-1185">Reference proteome</keyword>
<dbReference type="Proteomes" id="UP001152888">
    <property type="component" value="Unassembled WGS sequence"/>
</dbReference>
<name>A0A9P0JKG6_ACAOB</name>